<dbReference type="PANTHER" id="PTHR30069">
    <property type="entry name" value="TONB-DEPENDENT OUTER MEMBRANE RECEPTOR"/>
    <property type="match status" value="1"/>
</dbReference>
<dbReference type="PATRIC" id="fig|1191523.3.peg.1926"/>
<comment type="subcellular location">
    <subcellularLocation>
        <location evidence="1 9">Cell outer membrane</location>
        <topology evidence="1 9">Multi-pass membrane protein</topology>
    </subcellularLocation>
</comment>
<evidence type="ECO:0000256" key="8">
    <source>
        <dbReference type="ARBA" id="ARBA00023237"/>
    </source>
</evidence>
<dbReference type="InterPro" id="IPR036942">
    <property type="entry name" value="Beta-barrel_TonB_sf"/>
</dbReference>
<feature type="signal peptide" evidence="10">
    <location>
        <begin position="1"/>
        <end position="24"/>
    </location>
</feature>
<accession>I7A1F9</accession>
<dbReference type="InterPro" id="IPR039426">
    <property type="entry name" value="TonB-dep_rcpt-like"/>
</dbReference>
<protein>
    <submittedName>
        <fullName evidence="12">TonB-dependent receptor, putative</fullName>
    </submittedName>
</protein>
<evidence type="ECO:0000256" key="5">
    <source>
        <dbReference type="ARBA" id="ARBA00022729"/>
    </source>
</evidence>
<keyword evidence="3 9" id="KW-1134">Transmembrane beta strand</keyword>
<keyword evidence="5 10" id="KW-0732">Signal</keyword>
<evidence type="ECO:0000256" key="10">
    <source>
        <dbReference type="SAM" id="SignalP"/>
    </source>
</evidence>
<dbReference type="Proteomes" id="UP000009011">
    <property type="component" value="Chromosome"/>
</dbReference>
<feature type="domain" description="TonB-dependent receptor plug" evidence="11">
    <location>
        <begin position="118"/>
        <end position="227"/>
    </location>
</feature>
<dbReference type="InterPro" id="IPR008969">
    <property type="entry name" value="CarboxyPept-like_regulatory"/>
</dbReference>
<evidence type="ECO:0000256" key="9">
    <source>
        <dbReference type="PROSITE-ProRule" id="PRU01360"/>
    </source>
</evidence>
<evidence type="ECO:0000256" key="2">
    <source>
        <dbReference type="ARBA" id="ARBA00022448"/>
    </source>
</evidence>
<dbReference type="GO" id="GO:0044718">
    <property type="term" value="P:siderophore transmembrane transport"/>
    <property type="evidence" value="ECO:0007669"/>
    <property type="project" value="TreeGrafter"/>
</dbReference>
<evidence type="ECO:0000313" key="13">
    <source>
        <dbReference type="Proteomes" id="UP000009011"/>
    </source>
</evidence>
<comment type="similarity">
    <text evidence="9">Belongs to the TonB-dependent receptor family.</text>
</comment>
<dbReference type="HOGENOM" id="CLU_016805_0_0_10"/>
<dbReference type="GO" id="GO:0009279">
    <property type="term" value="C:cell outer membrane"/>
    <property type="evidence" value="ECO:0007669"/>
    <property type="project" value="UniProtKB-SubCell"/>
</dbReference>
<evidence type="ECO:0000259" key="11">
    <source>
        <dbReference type="Pfam" id="PF07715"/>
    </source>
</evidence>
<sequence length="902" mass="101524">MSKSFYRISALLLMLMFLPTFLMAQNYTISGVVKSQTGEVLIGANVFLKGTTLGAASEADGTYKITAPKGRYTIVCSYIGYEKVEYDINLTNNMEVNFTLREHEFSLSVEVIADRAKEQKTPVAFTDVDKKEIEQVLGSRDIPLVLNYTPSVYATSSGGGAGDARINVRGFNQRNIAIMINGVPINDMENGWVYWSNWDGLGDATSSIQVQRGLSSVTLATPAVGGVINIVTDPTASKRGVFYKNEIGSGNFTKQTLFVHTGLIDNKFALTLGGVKKSQDGVVDGTWSDAYAYYLGAAYQVDQNNRLELYATGAPQRHGQRRWRLNAATYSHELARELGYSEEILQDPKLAEQGILYNSNWNSLDPTYRGKQYWNDGTSNRYSPTFISESENYYHKPIVNFNWYSNLTKDLSLYTTLYWSGGIGGGSGTFGSMVWDYTLLQRVVDWNGTIQRNMNNIDTLANGNAVKVSRGILRNSVNNQWTLGGISKAFYKVNENLTTSFGLDIRYAEIEHYREVRDLLGGDYFYSTANAFDMPDQYYKKLGDKIDYFFTNSVSWVGTFAQAEYSIDRFTYYATAGYSMIKYDHTNHFRKAADGSELYIETDWIGGYQVKGGASFRYSADLNFYANAGYIARVPIFDQVIDDRSGAKITDPKNEKILSFEVGANYKALNNRLSAKANLYYTMWKDRAQSRGVVNPDGSEGLVFLNGINSSHTGLELELAFQASKFLRFDAAASFASWVYTDDVAGVYVVDYQTNQQEDYNYYIKDLKVGDAPQRQIAGGITVTPIQGFNAQLAWRYNTEYYADFDPFTRTNESDRGQVWKIPSFNLFELHFYYNLPIELNGMDLTVFAHVFNLFDELYVQDATDNSRFNAYKANGVNHSADDAEIYPGLPRTFNLGFSIRF</sequence>
<dbReference type="InterPro" id="IPR037066">
    <property type="entry name" value="Plug_dom_sf"/>
</dbReference>
<keyword evidence="6" id="KW-0798">TonB box</keyword>
<dbReference type="eggNOG" id="COG4772">
    <property type="taxonomic scope" value="Bacteria"/>
</dbReference>
<keyword evidence="13" id="KW-1185">Reference proteome</keyword>
<dbReference type="Gene3D" id="2.40.170.20">
    <property type="entry name" value="TonB-dependent receptor, beta-barrel domain"/>
    <property type="match status" value="1"/>
</dbReference>
<dbReference type="GO" id="GO:0015344">
    <property type="term" value="F:siderophore uptake transmembrane transporter activity"/>
    <property type="evidence" value="ECO:0007669"/>
    <property type="project" value="TreeGrafter"/>
</dbReference>
<dbReference type="InterPro" id="IPR012910">
    <property type="entry name" value="Plug_dom"/>
</dbReference>
<dbReference type="Pfam" id="PF13715">
    <property type="entry name" value="CarbopepD_reg_2"/>
    <property type="match status" value="1"/>
</dbReference>
<proteinExistence type="inferred from homology"/>
<dbReference type="SUPFAM" id="SSF56935">
    <property type="entry name" value="Porins"/>
    <property type="match status" value="1"/>
</dbReference>
<dbReference type="PROSITE" id="PS01156">
    <property type="entry name" value="TONB_DEPENDENT_REC_2"/>
    <property type="match status" value="1"/>
</dbReference>
<dbReference type="AlphaFoldDB" id="I7A1F9"/>
<keyword evidence="2 9" id="KW-0813">Transport</keyword>
<dbReference type="EMBL" id="CP003557">
    <property type="protein sequence ID" value="AFN75048.1"/>
    <property type="molecule type" value="Genomic_DNA"/>
</dbReference>
<dbReference type="Gene3D" id="2.170.130.10">
    <property type="entry name" value="TonB-dependent receptor, plug domain"/>
    <property type="match status" value="1"/>
</dbReference>
<evidence type="ECO:0000256" key="4">
    <source>
        <dbReference type="ARBA" id="ARBA00022692"/>
    </source>
</evidence>
<dbReference type="PROSITE" id="PS52016">
    <property type="entry name" value="TONB_DEPENDENT_REC_3"/>
    <property type="match status" value="1"/>
</dbReference>
<dbReference type="KEGG" id="mro:MROS_1815"/>
<evidence type="ECO:0000256" key="3">
    <source>
        <dbReference type="ARBA" id="ARBA00022452"/>
    </source>
</evidence>
<evidence type="ECO:0000256" key="7">
    <source>
        <dbReference type="ARBA" id="ARBA00023136"/>
    </source>
</evidence>
<dbReference type="SUPFAM" id="SSF49464">
    <property type="entry name" value="Carboxypeptidase regulatory domain-like"/>
    <property type="match status" value="1"/>
</dbReference>
<evidence type="ECO:0000256" key="6">
    <source>
        <dbReference type="ARBA" id="ARBA00023077"/>
    </source>
</evidence>
<dbReference type="Pfam" id="PF07715">
    <property type="entry name" value="Plug"/>
    <property type="match status" value="1"/>
</dbReference>
<dbReference type="InterPro" id="IPR010917">
    <property type="entry name" value="TonB_rcpt_CS"/>
</dbReference>
<dbReference type="Gene3D" id="2.60.40.1120">
    <property type="entry name" value="Carboxypeptidase-like, regulatory domain"/>
    <property type="match status" value="1"/>
</dbReference>
<keyword evidence="7 9" id="KW-0472">Membrane</keyword>
<dbReference type="PANTHER" id="PTHR30069:SF29">
    <property type="entry name" value="HEMOGLOBIN AND HEMOGLOBIN-HAPTOGLOBIN-BINDING PROTEIN 1-RELATED"/>
    <property type="match status" value="1"/>
</dbReference>
<gene>
    <name evidence="12" type="ordered locus">MROS_1815</name>
</gene>
<evidence type="ECO:0000256" key="1">
    <source>
        <dbReference type="ARBA" id="ARBA00004571"/>
    </source>
</evidence>
<name>I7A1F9_MELRP</name>
<dbReference type="STRING" id="1191523.MROS_1815"/>
<keyword evidence="4 9" id="KW-0812">Transmembrane</keyword>
<feature type="chain" id="PRO_5003707250" evidence="10">
    <location>
        <begin position="25"/>
        <end position="902"/>
    </location>
</feature>
<evidence type="ECO:0000313" key="12">
    <source>
        <dbReference type="EMBL" id="AFN75048.1"/>
    </source>
</evidence>
<keyword evidence="8 9" id="KW-0998">Cell outer membrane</keyword>
<reference evidence="12 13" key="1">
    <citation type="journal article" date="2013" name="PLoS ONE">
        <title>Genomic analysis of Melioribacter roseus, facultatively anaerobic organotrophic bacterium representing a novel deep lineage within Bacteriodetes/Chlorobi group.</title>
        <authorList>
            <person name="Kadnikov V.V."/>
            <person name="Mardanov A.V."/>
            <person name="Podosokorskaya O.A."/>
            <person name="Gavrilov S.N."/>
            <person name="Kublanov I.V."/>
            <person name="Beletsky A.V."/>
            <person name="Bonch-Osmolovskaya E.A."/>
            <person name="Ravin N.V."/>
        </authorList>
    </citation>
    <scope>NUCLEOTIDE SEQUENCE [LARGE SCALE GENOMIC DNA]</scope>
    <source>
        <strain evidence="13">JCM 17771 / P3M-2</strain>
    </source>
</reference>
<dbReference type="RefSeq" id="WP_014856480.1">
    <property type="nucleotide sequence ID" value="NC_018178.1"/>
</dbReference>
<organism evidence="12 13">
    <name type="scientific">Melioribacter roseus (strain DSM 23840 / JCM 17771 / VKM B-2668 / P3M-2)</name>
    <dbReference type="NCBI Taxonomy" id="1191523"/>
    <lineage>
        <taxon>Bacteria</taxon>
        <taxon>Pseudomonadati</taxon>
        <taxon>Ignavibacteriota</taxon>
        <taxon>Ignavibacteria</taxon>
        <taxon>Ignavibacteriales</taxon>
        <taxon>Melioribacteraceae</taxon>
        <taxon>Melioribacter</taxon>
    </lineage>
</organism>
<keyword evidence="12" id="KW-0675">Receptor</keyword>